<evidence type="ECO:0000256" key="1">
    <source>
        <dbReference type="SAM" id="Phobius"/>
    </source>
</evidence>
<dbReference type="Proteomes" id="UP000253319">
    <property type="component" value="Unassembled WGS sequence"/>
</dbReference>
<dbReference type="OrthoDB" id="5491447at2"/>
<evidence type="ECO:0000313" key="2">
    <source>
        <dbReference type="EMBL" id="RBA28021.1"/>
    </source>
</evidence>
<protein>
    <submittedName>
        <fullName evidence="2">DUF4129 domain-containing protein</fullName>
    </submittedName>
</protein>
<evidence type="ECO:0000313" key="3">
    <source>
        <dbReference type="Proteomes" id="UP000253319"/>
    </source>
</evidence>
<organism evidence="2 3">
    <name type="scientific">Flavobacterium tibetense</name>
    <dbReference type="NCBI Taxonomy" id="2233533"/>
    <lineage>
        <taxon>Bacteria</taxon>
        <taxon>Pseudomonadati</taxon>
        <taxon>Bacteroidota</taxon>
        <taxon>Flavobacteriia</taxon>
        <taxon>Flavobacteriales</taxon>
        <taxon>Flavobacteriaceae</taxon>
        <taxon>Flavobacterium</taxon>
    </lineage>
</organism>
<reference evidence="2 3" key="1">
    <citation type="submission" date="2018-06" db="EMBL/GenBank/DDBJ databases">
        <title>Flavobacterium tibetense sp. nov., isolated from a wetland YonghuCo on Tibetan Plateau.</title>
        <authorList>
            <person name="Xing P."/>
            <person name="Phurbu D."/>
            <person name="Lu H."/>
        </authorList>
    </citation>
    <scope>NUCLEOTIDE SEQUENCE [LARGE SCALE GENOMIC DNA]</scope>
    <source>
        <strain evidence="2 3">YH5</strain>
    </source>
</reference>
<accession>A0A365P0Q1</accession>
<keyword evidence="1" id="KW-0472">Membrane</keyword>
<sequence length="234" mass="27693">MKNKLYLLFSFVSVSIWSQTSVDSIPFESRKLQENFRDNYQSDEFQYEAVIQIKELNAWDRFWAAVQRFFESLFNFGGSGETMSALEILMKIIAVIIVVIVVYLIVKVIINKEGGWIFSKSAKKIIPVENVEENIHTLNFQTIIAQAKNNKNNRLVIRYYYLWLLKSLSDKNTIEWDIEKTNSDYIREIKDNKLKQDFQFLSYIFEYSWYGEFELNETDFSKAETAFLKLISHS</sequence>
<dbReference type="EMBL" id="QLST01000010">
    <property type="protein sequence ID" value="RBA28021.1"/>
    <property type="molecule type" value="Genomic_DNA"/>
</dbReference>
<comment type="caution">
    <text evidence="2">The sequence shown here is derived from an EMBL/GenBank/DDBJ whole genome shotgun (WGS) entry which is preliminary data.</text>
</comment>
<keyword evidence="1" id="KW-1133">Transmembrane helix</keyword>
<name>A0A365P0Q1_9FLAO</name>
<proteinExistence type="predicted"/>
<dbReference type="RefSeq" id="WP_113989302.1">
    <property type="nucleotide sequence ID" value="NZ_QLST01000010.1"/>
</dbReference>
<gene>
    <name evidence="2" type="ORF">DPN68_08875</name>
</gene>
<feature type="transmembrane region" description="Helical" evidence="1">
    <location>
        <begin position="88"/>
        <end position="110"/>
    </location>
</feature>
<dbReference type="AlphaFoldDB" id="A0A365P0Q1"/>
<keyword evidence="1" id="KW-0812">Transmembrane</keyword>
<keyword evidence="3" id="KW-1185">Reference proteome</keyword>